<feature type="compositionally biased region" description="Basic and acidic residues" evidence="1">
    <location>
        <begin position="461"/>
        <end position="473"/>
    </location>
</feature>
<protein>
    <recommendedName>
        <fullName evidence="2">DUF6824 domain-containing protein</fullName>
    </recommendedName>
</protein>
<proteinExistence type="predicted"/>
<comment type="caution">
    <text evidence="3">The sequence shown here is derived from an EMBL/GenBank/DDBJ whole genome shotgun (WGS) entry which is preliminary data.</text>
</comment>
<name>A0AAD3H228_9STRA</name>
<keyword evidence="4" id="KW-1185">Reference proteome</keyword>
<dbReference type="InterPro" id="IPR049227">
    <property type="entry name" value="DUF6824"/>
</dbReference>
<evidence type="ECO:0000313" key="3">
    <source>
        <dbReference type="EMBL" id="GFH47446.1"/>
    </source>
</evidence>
<feature type="region of interest" description="Disordered" evidence="1">
    <location>
        <begin position="1"/>
        <end position="116"/>
    </location>
</feature>
<evidence type="ECO:0000259" key="2">
    <source>
        <dbReference type="Pfam" id="PF20710"/>
    </source>
</evidence>
<feature type="region of interest" description="Disordered" evidence="1">
    <location>
        <begin position="170"/>
        <end position="523"/>
    </location>
</feature>
<dbReference type="Pfam" id="PF20710">
    <property type="entry name" value="DUF6824"/>
    <property type="match status" value="1"/>
</dbReference>
<feature type="compositionally biased region" description="Polar residues" evidence="1">
    <location>
        <begin position="278"/>
        <end position="300"/>
    </location>
</feature>
<accession>A0AAD3H228</accession>
<feature type="compositionally biased region" description="Acidic residues" evidence="1">
    <location>
        <begin position="265"/>
        <end position="277"/>
    </location>
</feature>
<gene>
    <name evidence="3" type="ORF">CTEN210_03921</name>
</gene>
<dbReference type="AlphaFoldDB" id="A0AAD3H228"/>
<feature type="compositionally biased region" description="Basic and acidic residues" evidence="1">
    <location>
        <begin position="489"/>
        <end position="501"/>
    </location>
</feature>
<evidence type="ECO:0000256" key="1">
    <source>
        <dbReference type="SAM" id="MobiDB-lite"/>
    </source>
</evidence>
<feature type="compositionally biased region" description="Low complexity" evidence="1">
    <location>
        <begin position="424"/>
        <end position="435"/>
    </location>
</feature>
<feature type="compositionally biased region" description="Polar residues" evidence="1">
    <location>
        <begin position="1"/>
        <end position="13"/>
    </location>
</feature>
<feature type="compositionally biased region" description="Low complexity" evidence="1">
    <location>
        <begin position="475"/>
        <end position="484"/>
    </location>
</feature>
<reference evidence="3 4" key="1">
    <citation type="journal article" date="2021" name="Sci. Rep.">
        <title>The genome of the diatom Chaetoceros tenuissimus carries an ancient integrated fragment of an extant virus.</title>
        <authorList>
            <person name="Hongo Y."/>
            <person name="Kimura K."/>
            <person name="Takaki Y."/>
            <person name="Yoshida Y."/>
            <person name="Baba S."/>
            <person name="Kobayashi G."/>
            <person name="Nagasaki K."/>
            <person name="Hano T."/>
            <person name="Tomaru Y."/>
        </authorList>
    </citation>
    <scope>NUCLEOTIDE SEQUENCE [LARGE SCALE GENOMIC DNA]</scope>
    <source>
        <strain evidence="3 4">NIES-3715</strain>
    </source>
</reference>
<sequence length="617" mass="70173">MSLTENLQANTVDYSHKQALETPTKEEDEKTACETPVSSPESQSPPTPRKMRRRDQNSESDDQLDLIKQKSSASSCSQDDEEDYSNWPLQNIREPGNNDVLYGRGGGTNHHDGNKRYRKMVEKRKVDYVNSKRLDKPLVALDIIAQWRKQKPPGRFLKFDDKTELWNDVGDKKAREKTSQALREKAPLLRKQQEEQRKEKKIPEVEHVSMAASADLEPVPLKTTRFDETAKPNRRIKKPSFGREHSLGGDYLVDGPPSIKGFSWEDCDPGPEEDATEEIQTSKSNDTQPWTSGTSSSYEYNNYPEHPGSSYLPPRSSPPAYDGTAPRSSPPAYDGPVEQLPAPYAQWQHQQPYYPNDGRGHHYQGSGEYRRHSHHPQWKQDGNYPEYAGHWEGYHNYHSSRSHEDNTHKQWASPPHPHRYTHSAPAYPQYPYPTAHESYGNYRSPSSHNSNDPSIPFSPVRNDRLHDKKRDSSDSDVSPSRSIPRPQPIKRDTSHQCETNETKSQVKRMNRQRSVGTRNAEAVSDADVNNLGLHLRQSSIGEVDPANAVPIQKPPIISEYDRDFTIDQEDIASAIEGFSSPLDRPSALKGHDRGNSLESIGIDVIREFVSNQKFEQI</sequence>
<feature type="compositionally biased region" description="Basic and acidic residues" evidence="1">
    <location>
        <begin position="170"/>
        <end position="207"/>
    </location>
</feature>
<feature type="compositionally biased region" description="Basic and acidic residues" evidence="1">
    <location>
        <begin position="14"/>
        <end position="32"/>
    </location>
</feature>
<evidence type="ECO:0000313" key="4">
    <source>
        <dbReference type="Proteomes" id="UP001054902"/>
    </source>
</evidence>
<feature type="compositionally biased region" description="Polar residues" evidence="1">
    <location>
        <begin position="441"/>
        <end position="453"/>
    </location>
</feature>
<feature type="domain" description="DUF6824" evidence="2">
    <location>
        <begin position="99"/>
        <end position="184"/>
    </location>
</feature>
<organism evidence="3 4">
    <name type="scientific">Chaetoceros tenuissimus</name>
    <dbReference type="NCBI Taxonomy" id="426638"/>
    <lineage>
        <taxon>Eukaryota</taxon>
        <taxon>Sar</taxon>
        <taxon>Stramenopiles</taxon>
        <taxon>Ochrophyta</taxon>
        <taxon>Bacillariophyta</taxon>
        <taxon>Coscinodiscophyceae</taxon>
        <taxon>Chaetocerotophycidae</taxon>
        <taxon>Chaetocerotales</taxon>
        <taxon>Chaetocerotaceae</taxon>
        <taxon>Chaetoceros</taxon>
    </lineage>
</organism>
<dbReference type="Proteomes" id="UP001054902">
    <property type="component" value="Unassembled WGS sequence"/>
</dbReference>
<dbReference type="EMBL" id="BLLK01000023">
    <property type="protein sequence ID" value="GFH47446.1"/>
    <property type="molecule type" value="Genomic_DNA"/>
</dbReference>